<feature type="domain" description="Cyclic nucleotide-binding" evidence="4">
    <location>
        <begin position="47"/>
        <end position="96"/>
    </location>
</feature>
<dbReference type="PROSITE" id="PS51063">
    <property type="entry name" value="HTH_CRP_2"/>
    <property type="match status" value="1"/>
</dbReference>
<dbReference type="CDD" id="cd00092">
    <property type="entry name" value="HTH_CRP"/>
    <property type="match status" value="1"/>
</dbReference>
<organism evidence="6 7">
    <name type="scientific">Inquilinus ginsengisoli</name>
    <dbReference type="NCBI Taxonomy" id="363840"/>
    <lineage>
        <taxon>Bacteria</taxon>
        <taxon>Pseudomonadati</taxon>
        <taxon>Pseudomonadota</taxon>
        <taxon>Alphaproteobacteria</taxon>
        <taxon>Rhodospirillales</taxon>
        <taxon>Rhodospirillaceae</taxon>
        <taxon>Inquilinus</taxon>
    </lineage>
</organism>
<dbReference type="InterPro" id="IPR012318">
    <property type="entry name" value="HTH_CRP"/>
</dbReference>
<keyword evidence="2" id="KW-0238">DNA-binding</keyword>
<gene>
    <name evidence="6" type="ORF">E9232_000680</name>
</gene>
<dbReference type="PROSITE" id="PS50042">
    <property type="entry name" value="CNMP_BINDING_3"/>
    <property type="match status" value="1"/>
</dbReference>
<dbReference type="InterPro" id="IPR050397">
    <property type="entry name" value="Env_Response_Regulators"/>
</dbReference>
<dbReference type="Gene3D" id="2.60.120.10">
    <property type="entry name" value="Jelly Rolls"/>
    <property type="match status" value="1"/>
</dbReference>
<dbReference type="Pfam" id="PF13545">
    <property type="entry name" value="HTH_Crp_2"/>
    <property type="match status" value="1"/>
</dbReference>
<accession>A0ABU1JHU9</accession>
<dbReference type="Pfam" id="PF00027">
    <property type="entry name" value="cNMP_binding"/>
    <property type="match status" value="1"/>
</dbReference>
<dbReference type="CDD" id="cd00038">
    <property type="entry name" value="CAP_ED"/>
    <property type="match status" value="1"/>
</dbReference>
<name>A0ABU1JHU9_9PROT</name>
<dbReference type="InterPro" id="IPR036388">
    <property type="entry name" value="WH-like_DNA-bd_sf"/>
</dbReference>
<dbReference type="Gene3D" id="1.10.10.10">
    <property type="entry name" value="Winged helix-like DNA-binding domain superfamily/Winged helix DNA-binding domain"/>
    <property type="match status" value="1"/>
</dbReference>
<dbReference type="PRINTS" id="PR00034">
    <property type="entry name" value="HTHCRP"/>
</dbReference>
<dbReference type="SMART" id="SM00100">
    <property type="entry name" value="cNMP"/>
    <property type="match status" value="1"/>
</dbReference>
<dbReference type="PANTHER" id="PTHR24567:SF75">
    <property type="entry name" value="FUMARATE AND NITRATE REDUCTION REGULATORY PROTEIN"/>
    <property type="match status" value="1"/>
</dbReference>
<dbReference type="SUPFAM" id="SSF46785">
    <property type="entry name" value="Winged helix' DNA-binding domain"/>
    <property type="match status" value="1"/>
</dbReference>
<protein>
    <submittedName>
        <fullName evidence="6">CRP-like cAMP-binding protein</fullName>
    </submittedName>
</protein>
<evidence type="ECO:0000256" key="1">
    <source>
        <dbReference type="ARBA" id="ARBA00023015"/>
    </source>
</evidence>
<evidence type="ECO:0000313" key="7">
    <source>
        <dbReference type="Proteomes" id="UP001262410"/>
    </source>
</evidence>
<comment type="caution">
    <text evidence="6">The sequence shown here is derived from an EMBL/GenBank/DDBJ whole genome shotgun (WGS) entry which is preliminary data.</text>
</comment>
<dbReference type="InterPro" id="IPR014710">
    <property type="entry name" value="RmlC-like_jellyroll"/>
</dbReference>
<evidence type="ECO:0000256" key="2">
    <source>
        <dbReference type="ARBA" id="ARBA00023125"/>
    </source>
</evidence>
<dbReference type="Proteomes" id="UP001262410">
    <property type="component" value="Unassembled WGS sequence"/>
</dbReference>
<dbReference type="EMBL" id="JAVDPW010000001">
    <property type="protein sequence ID" value="MDR6288181.1"/>
    <property type="molecule type" value="Genomic_DNA"/>
</dbReference>
<evidence type="ECO:0000259" key="5">
    <source>
        <dbReference type="PROSITE" id="PS51063"/>
    </source>
</evidence>
<dbReference type="InterPro" id="IPR018490">
    <property type="entry name" value="cNMP-bd_dom_sf"/>
</dbReference>
<reference evidence="6 7" key="1">
    <citation type="submission" date="2023-07" db="EMBL/GenBank/DDBJ databases">
        <title>Sorghum-associated microbial communities from plants grown in Nebraska, USA.</title>
        <authorList>
            <person name="Schachtman D."/>
        </authorList>
    </citation>
    <scope>NUCLEOTIDE SEQUENCE [LARGE SCALE GENOMIC DNA]</scope>
    <source>
        <strain evidence="6 7">584</strain>
    </source>
</reference>
<sequence>MQTQHAFSASRPAPGFIPALAPHPDDGTDDAPAGLTALGAVATLRRGTAAYREGDLASHWYRVVSGTGCTSKLLPDGRRQIGAFLHAGDFFGFEALQEHGFAAEALTDMVVIRYPRQRAESAGDADPTLNAFLREIACRSLTCAYERLLTLGRRTATERVASFLLELASTAPDGRTVSLAMSRSDIGDYLGLTLETVSRTLAALKHDDLIDMAGPHSLVLLDRPALEEMTEGDEPAVRFGRA</sequence>
<dbReference type="InterPro" id="IPR000595">
    <property type="entry name" value="cNMP-bd_dom"/>
</dbReference>
<proteinExistence type="predicted"/>
<dbReference type="SMART" id="SM00419">
    <property type="entry name" value="HTH_CRP"/>
    <property type="match status" value="1"/>
</dbReference>
<evidence type="ECO:0000256" key="3">
    <source>
        <dbReference type="ARBA" id="ARBA00023163"/>
    </source>
</evidence>
<dbReference type="InterPro" id="IPR036390">
    <property type="entry name" value="WH_DNA-bd_sf"/>
</dbReference>
<dbReference type="PANTHER" id="PTHR24567">
    <property type="entry name" value="CRP FAMILY TRANSCRIPTIONAL REGULATORY PROTEIN"/>
    <property type="match status" value="1"/>
</dbReference>
<evidence type="ECO:0000313" key="6">
    <source>
        <dbReference type="EMBL" id="MDR6288181.1"/>
    </source>
</evidence>
<keyword evidence="3" id="KW-0804">Transcription</keyword>
<dbReference type="RefSeq" id="WP_309792151.1">
    <property type="nucleotide sequence ID" value="NZ_JAVDPW010000001.1"/>
</dbReference>
<keyword evidence="7" id="KW-1185">Reference proteome</keyword>
<keyword evidence="1" id="KW-0805">Transcription regulation</keyword>
<feature type="domain" description="HTH crp-type" evidence="5">
    <location>
        <begin position="154"/>
        <end position="224"/>
    </location>
</feature>
<dbReference type="PROSITE" id="PS00042">
    <property type="entry name" value="HTH_CRP_1"/>
    <property type="match status" value="1"/>
</dbReference>
<dbReference type="SUPFAM" id="SSF51206">
    <property type="entry name" value="cAMP-binding domain-like"/>
    <property type="match status" value="1"/>
</dbReference>
<evidence type="ECO:0000259" key="4">
    <source>
        <dbReference type="PROSITE" id="PS50042"/>
    </source>
</evidence>
<dbReference type="InterPro" id="IPR018335">
    <property type="entry name" value="Tscrpt_reg_HTH_Crp-type_CS"/>
</dbReference>